<dbReference type="InterPro" id="IPR045749">
    <property type="entry name" value="DUF6090"/>
</dbReference>
<protein>
    <submittedName>
        <fullName evidence="2">Uncharacterized protein</fullName>
    </submittedName>
</protein>
<organism evidence="2 3">
    <name type="scientific">Aureitalea marina</name>
    <dbReference type="NCBI Taxonomy" id="930804"/>
    <lineage>
        <taxon>Bacteria</taxon>
        <taxon>Pseudomonadati</taxon>
        <taxon>Bacteroidota</taxon>
        <taxon>Flavobacteriia</taxon>
        <taxon>Flavobacteriales</taxon>
        <taxon>Flavobacteriaceae</taxon>
        <taxon>Aureitalea</taxon>
    </lineage>
</organism>
<keyword evidence="1" id="KW-0812">Transmembrane</keyword>
<dbReference type="Proteomes" id="UP000239800">
    <property type="component" value="Unassembled WGS sequence"/>
</dbReference>
<evidence type="ECO:0000313" key="3">
    <source>
        <dbReference type="Proteomes" id="UP000239800"/>
    </source>
</evidence>
<dbReference type="InterPro" id="IPR008979">
    <property type="entry name" value="Galactose-bd-like_sf"/>
</dbReference>
<dbReference type="RefSeq" id="WP_146090725.1">
    <property type="nucleotide sequence ID" value="NZ_MQUB01000001.1"/>
</dbReference>
<keyword evidence="1" id="KW-0472">Membrane</keyword>
<dbReference type="Gene3D" id="2.60.120.430">
    <property type="entry name" value="Galactose-binding lectin"/>
    <property type="match status" value="1"/>
</dbReference>
<name>A0A2S7KSU7_9FLAO</name>
<sequence>MSNHFRKYMVYAIGEIILVVIGILIALQINNWNQGKIEETALQGYLTSISNNIQSDLKKIEYLKQKRIDASSRIPHMTGFLGFIRDFTIRDIKFASETLTTSTDISYLNTDDSGFESIKNSGYLSKLQGQDLENLIYRYYNLVEEIEIKEKDYNQNIREAGGDFIDQEFDYMIYLNFPNYIDGQTQLDTLQDGFREILFHPTAINLFNNAYSSCPELVMYYDNLMINGREIVRMVEQNLKQFDDISRDNLDAIFDPSSDIGYSKVITNGAANVEFFEIGYASYNDFPFSIVNQLNQIDLYVPPIPWATVYYRNPSKVLEDKLTKDFSGYETLRLEVKGSVEGETIQVAIKDDTDPDDGSETKVPISISTEWKTYDIPLSKFETADLSRLFVVASFVFDNKAQNISIRSIEYLK</sequence>
<keyword evidence="1" id="KW-1133">Transmembrane helix</keyword>
<reference evidence="2 3" key="1">
    <citation type="submission" date="2016-11" db="EMBL/GenBank/DDBJ databases">
        <title>Trade-off between light-utilization and light-protection in marine flavobacteria.</title>
        <authorList>
            <person name="Kumagai Y."/>
        </authorList>
    </citation>
    <scope>NUCLEOTIDE SEQUENCE [LARGE SCALE GENOMIC DNA]</scope>
    <source>
        <strain evidence="2 3">NBRC 107741</strain>
    </source>
</reference>
<dbReference type="AlphaFoldDB" id="A0A2S7KSU7"/>
<dbReference type="OrthoDB" id="1414794at2"/>
<accession>A0A2S7KSU7</accession>
<gene>
    <name evidence="2" type="ORF">BST85_12930</name>
</gene>
<proteinExistence type="predicted"/>
<dbReference type="SUPFAM" id="SSF49785">
    <property type="entry name" value="Galactose-binding domain-like"/>
    <property type="match status" value="1"/>
</dbReference>
<feature type="transmembrane region" description="Helical" evidence="1">
    <location>
        <begin position="9"/>
        <end position="29"/>
    </location>
</feature>
<evidence type="ECO:0000313" key="2">
    <source>
        <dbReference type="EMBL" id="PQB05701.1"/>
    </source>
</evidence>
<evidence type="ECO:0000256" key="1">
    <source>
        <dbReference type="SAM" id="Phobius"/>
    </source>
</evidence>
<dbReference type="Pfam" id="PF19578">
    <property type="entry name" value="DUF6090"/>
    <property type="match status" value="1"/>
</dbReference>
<dbReference type="EMBL" id="MQUB01000001">
    <property type="protein sequence ID" value="PQB05701.1"/>
    <property type="molecule type" value="Genomic_DNA"/>
</dbReference>
<comment type="caution">
    <text evidence="2">The sequence shown here is derived from an EMBL/GenBank/DDBJ whole genome shotgun (WGS) entry which is preliminary data.</text>
</comment>
<keyword evidence="3" id="KW-1185">Reference proteome</keyword>